<comment type="caution">
    <text evidence="1">The sequence shown here is derived from an EMBL/GenBank/DDBJ whole genome shotgun (WGS) entry which is preliminary data.</text>
</comment>
<evidence type="ECO:0000313" key="2">
    <source>
        <dbReference type="Proteomes" id="UP000299211"/>
    </source>
</evidence>
<reference evidence="1 2" key="1">
    <citation type="submission" date="2019-04" db="EMBL/GenBank/DDBJ databases">
        <title>Draft genome sequences of Streptomyces avermitilis ATCC 31267.</title>
        <authorList>
            <person name="Komaki H."/>
            <person name="Tamura T."/>
            <person name="Hosoyama A."/>
        </authorList>
    </citation>
    <scope>NUCLEOTIDE SEQUENCE [LARGE SCALE GENOMIC DNA]</scope>
    <source>
        <strain evidence="1 2">ATCC 31267</strain>
    </source>
</reference>
<evidence type="ECO:0000313" key="1">
    <source>
        <dbReference type="EMBL" id="GDY79241.1"/>
    </source>
</evidence>
<name>A0A4D4N3X5_STRAX</name>
<gene>
    <name evidence="1" type="ORF">SAV31267_087260</name>
</gene>
<sequence>MWNISAISAADSSLGSAKKLRENTSNARWCAASGKRIDRRKSWALTASRRVYTSGTLTSSRGSAATGFMRIRSRRPNVGLSATNPSALHGGVRGTRRKLSCSPALCRSG</sequence>
<dbReference type="Proteomes" id="UP000299211">
    <property type="component" value="Unassembled WGS sequence"/>
</dbReference>
<dbReference type="EMBL" id="BJHY01000001">
    <property type="protein sequence ID" value="GDY79241.1"/>
    <property type="molecule type" value="Genomic_DNA"/>
</dbReference>
<protein>
    <submittedName>
        <fullName evidence="1">Uncharacterized protein</fullName>
    </submittedName>
</protein>
<dbReference type="AlphaFoldDB" id="A0A4D4N3X5"/>
<organism evidence="1 2">
    <name type="scientific">Streptomyces avermitilis</name>
    <dbReference type="NCBI Taxonomy" id="33903"/>
    <lineage>
        <taxon>Bacteria</taxon>
        <taxon>Bacillati</taxon>
        <taxon>Actinomycetota</taxon>
        <taxon>Actinomycetes</taxon>
        <taxon>Kitasatosporales</taxon>
        <taxon>Streptomycetaceae</taxon>
        <taxon>Streptomyces</taxon>
    </lineage>
</organism>
<proteinExistence type="predicted"/>
<accession>A0A4D4N3X5</accession>